<dbReference type="SUPFAM" id="SSF49313">
    <property type="entry name" value="Cadherin-like"/>
    <property type="match status" value="1"/>
</dbReference>
<evidence type="ECO:0000256" key="1">
    <source>
        <dbReference type="ARBA" id="ARBA00004613"/>
    </source>
</evidence>
<dbReference type="NCBIfam" id="NF038186">
    <property type="entry name" value="YPDG_rpt"/>
    <property type="match status" value="1"/>
</dbReference>
<dbReference type="EMBL" id="CP017088">
    <property type="protein sequence ID" value="ASW50060.1"/>
    <property type="molecule type" value="Genomic_DNA"/>
</dbReference>
<dbReference type="InterPro" id="IPR015919">
    <property type="entry name" value="Cadherin-like_sf"/>
</dbReference>
<evidence type="ECO:0000256" key="2">
    <source>
        <dbReference type="ARBA" id="ARBA00022512"/>
    </source>
</evidence>
<dbReference type="InterPro" id="IPR059100">
    <property type="entry name" value="TSP3_bac"/>
</dbReference>
<dbReference type="Gene3D" id="4.10.1080.10">
    <property type="entry name" value="TSP type-3 repeat"/>
    <property type="match status" value="10"/>
</dbReference>
<organism evidence="8">
    <name type="scientific">Streptococcus suis</name>
    <dbReference type="NCBI Taxonomy" id="1307"/>
    <lineage>
        <taxon>Bacteria</taxon>
        <taxon>Bacillati</taxon>
        <taxon>Bacillota</taxon>
        <taxon>Bacilli</taxon>
        <taxon>Lactobacillales</taxon>
        <taxon>Streptococcaceae</taxon>
        <taxon>Streptococcus</taxon>
    </lineage>
</organism>
<proteinExistence type="predicted"/>
<dbReference type="Pfam" id="PF05345">
    <property type="entry name" value="He_PIG"/>
    <property type="match status" value="1"/>
</dbReference>
<dbReference type="InterPro" id="IPR003367">
    <property type="entry name" value="Thrombospondin_3-like_rpt"/>
</dbReference>
<dbReference type="PROSITE" id="PS50847">
    <property type="entry name" value="GRAM_POS_ANCHORING"/>
    <property type="match status" value="1"/>
</dbReference>
<sequence length="2158" mass="229081">MERKRPKKFDWYNAKQRFSIRKYHCGAASVLLGVSLALSGGMEVSALTMDTAPSNSVAETISLSTDKTEASTDTITSTDTTATDAVSSKDVVERATKIDYTVEYQDETGTAVATVAKSVSLTTKDSIAIAVVTETAELPEGYQLAANEVATINSGVVEGGSTKIVFKVVKQATETASVTTSALPIDTAISASSAVPAEFKARAATEPATIEDVKHLLAQVSSEAAVLTSQGERLVATTESNNSLLKTAVTNARLVAKESDLLLANSAATVEQLYKQIDSVRTNVEALAVELRKFSPDGVITAQLGATALADPVEVLNRPSDWKNGIKSVTSQYIGKDSEGLDMVKWVITHDSKSKWHWQYMVIATSDKFNNTAGGGDINITSGASDLKVYDAQDRLGYINFDGELAKYFGNRGGNAFAPNEKPSKGAGANRIILKDSSWRDVTAPNYIIEVITHGSNHTLYVRTAASRTELDTEQDMRDSSAIKNPDWDDTLTRLTQEQRYGSNKIITDDGFLKGAGPIEENTPSTATNKHDIFIFNKTPIKTVDSSNKPDGLDKVKIADLADPEGIKSVEVNQPSSLGYSVDKDGNAYGTASVDKLGYYSRGLKVTDNKDNVTDVLSNNKYMTYVLDTAVKGTVIKEDWEGVTESDILSQVEVNTGGVTNVAEGKGYRKVLLKNENEDLSKLKAGTYVFTVRVVTDSNVYKEEEVTVIVKATVSTVEITDFKEGDRSVELVPKSDVDQIFVGVQGKSVKLVKKPDGTYVAEENAANVTVSTNPKTGNITLTLPDGKTFAARDRVVTRAEKQDPTELDGYVRSPEVEKFATALSDVVKAKPNYPVTNVVPGTPAISTPTFTDASGRPVAAPKNATYEIPSDFKVPEGYTAKINPTTGVVTVTVANGTTVESIEVPVKVTYEDKTVENAKAKFQLDTDGDGMPDVTDKDDDNDGIPDTEDKNPKKATNTVITADDATVTEGQPVKPIPVTVTSDNPKATVKVTGLPDGLTFDPNKGEVTGTPKKITNWGKDEEKRDFTVTVEAKDDKGNPIVDKDNKPVIKTITITVQRDTDGDGMPDVTDKDDDNDGISDEVEKEKGTDPKVPNAGVTVTPKDVLEGQPVPDGTQVVKPESPKTVITPSAPVNGVSVDGNGNLVGTPKVDDWGKDEEEREITIPVTVTTDGESKVVNVPVTIQRDTDGDGMPDVTDTDDDNDGISDEVEKEKGTDPKVPNVGIAVTPKDVLEGKPVPDGTQVVKPESPKTVITPSAPVNGVSVDGNGNLVGTPKVDDWGKDEEERKITIPVTVTTDGESKVIDVPVTIQRDTDGDGMPDVTDKDDDNDGILDTEDPAPKDPTKPNTGVTVTPKDVLEGKPVPDGTQVVKPESPKTVITPSAPVNGVSVDGNGNLVGTPKVDDWGKDEEEREIIIPVTVTTDGESKVVNVPVTIQRDTDGDGMPDVTDTDDDNDGISDEVEKEKGTDPKVPNVGISVTPKDVLEGQPVPDGTQVVKPESPKTVITPSTPVNGVSVDGNGNLVGTPKVDDWGKDEEERKITIPVTVTTDGESKVIDVPVTIQRDTDGDGMPDVTDTDDDNDGISDEVEKEKGTDPKVPNVDVSVTPKDVLEGQPVPDGTQVVKPESPKTVITPSTPVNGVSVDGNGNLVGTPKVDDWGKDEEERKITIPVTVTTDGESKVIDVPVTIQRDTDGDGMPDVTDTDDDNDGISDEVEKEKGTDPKVPNVGVTVTPKDVLEGQPVPDGTQVVKPESPKTVITPSTPVNGVSVDGNGNLVGTPKVDDWGKDEEERKITIPVTVTTDGESKVVNVPVTIQRDTDGDGMPDVTDTDDDNDGISDEVEKEKGTDPKVPNAGVTVTPKDVLEGQPVPDGTQVVKPESPKTVITPSAPVNGVSVDGNGNLVGTPKVDDWGKDEEERKITIPVTVTTDGESKVIDVPVTIQRDTDGDGMPDVTDTDDDNDGISDEVEKEKGTDPKVPNAGVTVTPKDVLEGQPVPDGTQVVKPESPKTAITPSAPVNGVSVDGNGNLVGTPKVDDWGKDEEERKITIPVTVTTDGESKVIDVPVTIQRDTDGDGMPDVTDKDDDNDGISDEVEKEKGTDPKVPNAGVIVTPKSTETKSTKSTTAQLPNTGETSTVAVSALGVGMLIATLALAGKRRKKGEE</sequence>
<dbReference type="SUPFAM" id="SSF103647">
    <property type="entry name" value="TSP type-3 repeat"/>
    <property type="match status" value="8"/>
</dbReference>
<dbReference type="NCBIfam" id="TIGR01167">
    <property type="entry name" value="LPXTG_anchor"/>
    <property type="match status" value="1"/>
</dbReference>
<dbReference type="InterPro" id="IPR044055">
    <property type="entry name" value="RibLong"/>
</dbReference>
<evidence type="ECO:0000256" key="3">
    <source>
        <dbReference type="ARBA" id="ARBA00022525"/>
    </source>
</evidence>
<evidence type="ECO:0000256" key="6">
    <source>
        <dbReference type="ARBA" id="ARBA00023088"/>
    </source>
</evidence>
<protein>
    <recommendedName>
        <fullName evidence="7">Gram-positive cocci surface proteins LPxTG domain-containing protein</fullName>
    </recommendedName>
</protein>
<dbReference type="PANTHER" id="PTHR10199">
    <property type="entry name" value="THROMBOSPONDIN"/>
    <property type="match status" value="1"/>
</dbReference>
<gene>
    <name evidence="8" type="ORF">A7J08_07160</name>
</gene>
<evidence type="ECO:0000313" key="8">
    <source>
        <dbReference type="EMBL" id="ASW50060.1"/>
    </source>
</evidence>
<keyword evidence="2" id="KW-0134">Cell wall</keyword>
<name>A0A3S6JEJ9_STRSU</name>
<dbReference type="GO" id="GO:0005509">
    <property type="term" value="F:calcium ion binding"/>
    <property type="evidence" value="ECO:0007669"/>
    <property type="project" value="InterPro"/>
</dbReference>
<dbReference type="GO" id="GO:0007155">
    <property type="term" value="P:cell adhesion"/>
    <property type="evidence" value="ECO:0007669"/>
    <property type="project" value="InterPro"/>
</dbReference>
<dbReference type="RefSeq" id="WP_148115824.1">
    <property type="nucleotide sequence ID" value="NZ_CP030010.1"/>
</dbReference>
<dbReference type="GO" id="GO:0016020">
    <property type="term" value="C:membrane"/>
    <property type="evidence" value="ECO:0007669"/>
    <property type="project" value="InterPro"/>
</dbReference>
<dbReference type="InterPro" id="IPR005877">
    <property type="entry name" value="YSIRK_signal_dom"/>
</dbReference>
<reference evidence="8" key="1">
    <citation type="submission" date="2016-08" db="EMBL/GenBank/DDBJ databases">
        <title>Streptococcus suis SRD478 Genome sequencing and assembly.</title>
        <authorList>
            <person name="Nicholson T.L."/>
            <person name="Bayles D.O."/>
            <person name="Shore S.M."/>
        </authorList>
    </citation>
    <scope>NUCLEOTIDE SEQUENCE</scope>
    <source>
        <strain evidence="8">SRD478</strain>
    </source>
</reference>
<dbReference type="NCBIfam" id="TIGR01168">
    <property type="entry name" value="YSIRK_signal"/>
    <property type="match status" value="1"/>
</dbReference>
<dbReference type="Proteomes" id="UP000323128">
    <property type="component" value="Chromosome"/>
</dbReference>
<dbReference type="Pfam" id="PF18884">
    <property type="entry name" value="TSP3_bac"/>
    <property type="match status" value="8"/>
</dbReference>
<keyword evidence="3" id="KW-0964">Secreted</keyword>
<keyword evidence="5" id="KW-0106">Calcium</keyword>
<dbReference type="Pfam" id="PF02412">
    <property type="entry name" value="TSP_3"/>
    <property type="match status" value="2"/>
</dbReference>
<dbReference type="Pfam" id="PF00746">
    <property type="entry name" value="Gram_pos_anchor"/>
    <property type="match status" value="1"/>
</dbReference>
<keyword evidence="6" id="KW-0572">Peptidoglycan-anchor</keyword>
<evidence type="ECO:0000259" key="7">
    <source>
        <dbReference type="PROSITE" id="PS50847"/>
    </source>
</evidence>
<evidence type="ECO:0000256" key="5">
    <source>
        <dbReference type="ARBA" id="ARBA00022837"/>
    </source>
</evidence>
<evidence type="ECO:0000256" key="4">
    <source>
        <dbReference type="ARBA" id="ARBA00022729"/>
    </source>
</evidence>
<dbReference type="InterPro" id="IPR019931">
    <property type="entry name" value="LPXTG_anchor"/>
</dbReference>
<comment type="subcellular location">
    <subcellularLocation>
        <location evidence="1">Secreted</location>
    </subcellularLocation>
</comment>
<dbReference type="PANTHER" id="PTHR10199:SF100">
    <property type="entry name" value="THROMBOSPONDIN, ISOFORM A"/>
    <property type="match status" value="1"/>
</dbReference>
<dbReference type="Pfam" id="PF18957">
    <property type="entry name" value="RibLong"/>
    <property type="match status" value="1"/>
</dbReference>
<dbReference type="InterPro" id="IPR028974">
    <property type="entry name" value="TSP_type-3_rpt"/>
</dbReference>
<accession>A0A3S6JEJ9</accession>
<keyword evidence="4" id="KW-0732">Signal</keyword>
<dbReference type="Pfam" id="PF04650">
    <property type="entry name" value="YSIRK_signal"/>
    <property type="match status" value="1"/>
</dbReference>